<reference evidence="2 3" key="1">
    <citation type="submission" date="2018-06" db="EMBL/GenBank/DDBJ databases">
        <title>A transcriptomic atlas of mushroom development highlights an independent origin of complex multicellularity.</title>
        <authorList>
            <consortium name="DOE Joint Genome Institute"/>
            <person name="Krizsan K."/>
            <person name="Almasi E."/>
            <person name="Merenyi Z."/>
            <person name="Sahu N."/>
            <person name="Viragh M."/>
            <person name="Koszo T."/>
            <person name="Mondo S."/>
            <person name="Kiss B."/>
            <person name="Balint B."/>
            <person name="Kues U."/>
            <person name="Barry K."/>
            <person name="Hegedus J.C."/>
            <person name="Henrissat B."/>
            <person name="Johnson J."/>
            <person name="Lipzen A."/>
            <person name="Ohm R."/>
            <person name="Nagy I."/>
            <person name="Pangilinan J."/>
            <person name="Yan J."/>
            <person name="Xiong Y."/>
            <person name="Grigoriev I.V."/>
            <person name="Hibbett D.S."/>
            <person name="Nagy L.G."/>
        </authorList>
    </citation>
    <scope>NUCLEOTIDE SEQUENCE [LARGE SCALE GENOMIC DNA]</scope>
    <source>
        <strain evidence="2 3">SZMC22713</strain>
    </source>
</reference>
<keyword evidence="3" id="KW-1185">Reference proteome</keyword>
<proteinExistence type="predicted"/>
<dbReference type="OrthoDB" id="3224221at2759"/>
<organism evidence="2 3">
    <name type="scientific">Rickenella mellea</name>
    <dbReference type="NCBI Taxonomy" id="50990"/>
    <lineage>
        <taxon>Eukaryota</taxon>
        <taxon>Fungi</taxon>
        <taxon>Dikarya</taxon>
        <taxon>Basidiomycota</taxon>
        <taxon>Agaricomycotina</taxon>
        <taxon>Agaricomycetes</taxon>
        <taxon>Hymenochaetales</taxon>
        <taxon>Rickenellaceae</taxon>
        <taxon>Rickenella</taxon>
    </lineage>
</organism>
<gene>
    <name evidence="2" type="ORF">BD410DRAFT_732996</name>
</gene>
<dbReference type="Proteomes" id="UP000294933">
    <property type="component" value="Unassembled WGS sequence"/>
</dbReference>
<dbReference type="AlphaFoldDB" id="A0A4Y7PJ29"/>
<dbReference type="VEuPathDB" id="FungiDB:BD410DRAFT_732996"/>
<dbReference type="EMBL" id="ML170285">
    <property type="protein sequence ID" value="TDL15225.1"/>
    <property type="molecule type" value="Genomic_DNA"/>
</dbReference>
<evidence type="ECO:0000313" key="3">
    <source>
        <dbReference type="Proteomes" id="UP000294933"/>
    </source>
</evidence>
<evidence type="ECO:0000256" key="1">
    <source>
        <dbReference type="SAM" id="MobiDB-lite"/>
    </source>
</evidence>
<dbReference type="STRING" id="50990.A0A4Y7PJ29"/>
<evidence type="ECO:0000313" key="2">
    <source>
        <dbReference type="EMBL" id="TDL15225.1"/>
    </source>
</evidence>
<sequence length="271" mass="30889">LGRENNKSPFPIEPKAEEIENHFAKDQGGPSAENFRIDFGGTEKSSWNRALASVFADEFLKSEWYNDVPNVTHDHVSKAFSVHLKQLKNQQRALSNDTSNKEKEAAKAAAKAAKEIADQIRVRRGTLFERRRRVCYFYASLHKFIPIIEAMGVEGMSGDEGDHDFGFSGAQRQYAIMNDTPWRNPEAISWLRILDLHQRRTKFRDTGSAAQGNWPRIRYPSNRTFAPGKAVRGLPINVYCPKWLSELSDRQKKDLNLQPATDLQHTDSDLT</sequence>
<feature type="region of interest" description="Disordered" evidence="1">
    <location>
        <begin position="1"/>
        <end position="37"/>
    </location>
</feature>
<accession>A0A4Y7PJ29</accession>
<feature type="compositionally biased region" description="Basic and acidic residues" evidence="1">
    <location>
        <begin position="14"/>
        <end position="25"/>
    </location>
</feature>
<name>A0A4Y7PJ29_9AGAM</name>
<protein>
    <submittedName>
        <fullName evidence="2">Uncharacterized protein</fullName>
    </submittedName>
</protein>
<feature type="non-terminal residue" evidence="2">
    <location>
        <position position="1"/>
    </location>
</feature>